<gene>
    <name evidence="2" type="ORF">BGAL_0096g00180</name>
</gene>
<evidence type="ECO:0000313" key="3">
    <source>
        <dbReference type="Proteomes" id="UP000308671"/>
    </source>
</evidence>
<reference evidence="2 3" key="1">
    <citation type="submission" date="2017-12" db="EMBL/GenBank/DDBJ databases">
        <title>Comparative genomics of Botrytis spp.</title>
        <authorList>
            <person name="Valero-Jimenez C.A."/>
            <person name="Tapia P."/>
            <person name="Veloso J."/>
            <person name="Silva-Moreno E."/>
            <person name="Staats M."/>
            <person name="Valdes J.H."/>
            <person name="Van Kan J.A.L."/>
        </authorList>
    </citation>
    <scope>NUCLEOTIDE SEQUENCE [LARGE SCALE GENOMIC DNA]</scope>
    <source>
        <strain evidence="2 3">MUCL435</strain>
    </source>
</reference>
<organism evidence="2 3">
    <name type="scientific">Botrytis galanthina</name>
    <dbReference type="NCBI Taxonomy" id="278940"/>
    <lineage>
        <taxon>Eukaryota</taxon>
        <taxon>Fungi</taxon>
        <taxon>Dikarya</taxon>
        <taxon>Ascomycota</taxon>
        <taxon>Pezizomycotina</taxon>
        <taxon>Leotiomycetes</taxon>
        <taxon>Helotiales</taxon>
        <taxon>Sclerotiniaceae</taxon>
        <taxon>Botrytis</taxon>
    </lineage>
</organism>
<proteinExistence type="predicted"/>
<protein>
    <submittedName>
        <fullName evidence="2">Uncharacterized protein</fullName>
    </submittedName>
</protein>
<keyword evidence="3" id="KW-1185">Reference proteome</keyword>
<feature type="region of interest" description="Disordered" evidence="1">
    <location>
        <begin position="1"/>
        <end position="76"/>
    </location>
</feature>
<dbReference type="EMBL" id="PQXL01000096">
    <property type="protein sequence ID" value="THV51871.1"/>
    <property type="molecule type" value="Genomic_DNA"/>
</dbReference>
<evidence type="ECO:0000256" key="1">
    <source>
        <dbReference type="SAM" id="MobiDB-lite"/>
    </source>
</evidence>
<dbReference type="AlphaFoldDB" id="A0A4S8R463"/>
<name>A0A4S8R463_9HELO</name>
<evidence type="ECO:0000313" key="2">
    <source>
        <dbReference type="EMBL" id="THV51871.1"/>
    </source>
</evidence>
<accession>A0A4S8R463</accession>
<feature type="compositionally biased region" description="Low complexity" evidence="1">
    <location>
        <begin position="54"/>
        <end position="68"/>
    </location>
</feature>
<sequence length="129" mass="13744">MVLSNSHSSSSSSTSHSNSSSRPGVPASKVIAVKESSKKEPKPSTYKPVSEPAPSASSKTPKTPTLKPKVVKKKTDVVKSEGMEKGYDADTEQLFVEKGSGGGNDEAQVYERTDGLWVMETETGRDRGI</sequence>
<comment type="caution">
    <text evidence="2">The sequence shown here is derived from an EMBL/GenBank/DDBJ whole genome shotgun (WGS) entry which is preliminary data.</text>
</comment>
<feature type="compositionally biased region" description="Low complexity" evidence="1">
    <location>
        <begin position="1"/>
        <end position="21"/>
    </location>
</feature>
<dbReference type="Proteomes" id="UP000308671">
    <property type="component" value="Unassembled WGS sequence"/>
</dbReference>